<evidence type="ECO:0000256" key="8">
    <source>
        <dbReference type="ARBA" id="ARBA00023136"/>
    </source>
</evidence>
<dbReference type="SUPFAM" id="SSF90123">
    <property type="entry name" value="ABC transporter transmembrane region"/>
    <property type="match status" value="1"/>
</dbReference>
<keyword evidence="7 9" id="KW-1133">Transmembrane helix</keyword>
<evidence type="ECO:0000256" key="5">
    <source>
        <dbReference type="ARBA" id="ARBA00022741"/>
    </source>
</evidence>
<evidence type="ECO:0000259" key="10">
    <source>
        <dbReference type="PROSITE" id="PS50893"/>
    </source>
</evidence>
<evidence type="ECO:0000313" key="12">
    <source>
        <dbReference type="EMBL" id="ROR25344.1"/>
    </source>
</evidence>
<feature type="transmembrane region" description="Helical" evidence="9">
    <location>
        <begin position="42"/>
        <end position="64"/>
    </location>
</feature>
<dbReference type="InterPro" id="IPR011527">
    <property type="entry name" value="ABC1_TM_dom"/>
</dbReference>
<comment type="subcellular location">
    <subcellularLocation>
        <location evidence="1">Cell membrane</location>
        <topology evidence="1">Multi-pass membrane protein</topology>
    </subcellularLocation>
</comment>
<evidence type="ECO:0000256" key="3">
    <source>
        <dbReference type="ARBA" id="ARBA00022475"/>
    </source>
</evidence>
<dbReference type="Pfam" id="PF00664">
    <property type="entry name" value="ABC_membrane"/>
    <property type="match status" value="1"/>
</dbReference>
<feature type="domain" description="ABC transmembrane type-1" evidence="11">
    <location>
        <begin position="44"/>
        <end position="326"/>
    </location>
</feature>
<dbReference type="PROSITE" id="PS50893">
    <property type="entry name" value="ABC_TRANSPORTER_2"/>
    <property type="match status" value="1"/>
</dbReference>
<evidence type="ECO:0000256" key="2">
    <source>
        <dbReference type="ARBA" id="ARBA00022448"/>
    </source>
</evidence>
<feature type="transmembrane region" description="Helical" evidence="9">
    <location>
        <begin position="153"/>
        <end position="175"/>
    </location>
</feature>
<dbReference type="Pfam" id="PF00005">
    <property type="entry name" value="ABC_tran"/>
    <property type="match status" value="1"/>
</dbReference>
<keyword evidence="8 9" id="KW-0472">Membrane</keyword>
<protein>
    <submittedName>
        <fullName evidence="12">ATP-binding cassette subfamily B protein</fullName>
    </submittedName>
</protein>
<feature type="transmembrane region" description="Helical" evidence="9">
    <location>
        <begin position="266"/>
        <end position="288"/>
    </location>
</feature>
<dbReference type="GO" id="GO:0015421">
    <property type="term" value="F:ABC-type oligopeptide transporter activity"/>
    <property type="evidence" value="ECO:0007669"/>
    <property type="project" value="TreeGrafter"/>
</dbReference>
<feature type="transmembrane region" description="Helical" evidence="9">
    <location>
        <begin position="181"/>
        <end position="201"/>
    </location>
</feature>
<dbReference type="GO" id="GO:0005524">
    <property type="term" value="F:ATP binding"/>
    <property type="evidence" value="ECO:0007669"/>
    <property type="project" value="UniProtKB-KW"/>
</dbReference>
<reference evidence="12 13" key="1">
    <citation type="submission" date="2018-11" db="EMBL/GenBank/DDBJ databases">
        <title>Genomic Encyclopedia of Type Strains, Phase IV (KMG-IV): sequencing the most valuable type-strain genomes for metagenomic binning, comparative biology and taxonomic classification.</title>
        <authorList>
            <person name="Goeker M."/>
        </authorList>
    </citation>
    <scope>NUCLEOTIDE SEQUENCE [LARGE SCALE GENOMIC DNA]</scope>
    <source>
        <strain evidence="12 13">DSM 26537</strain>
    </source>
</reference>
<feature type="transmembrane region" description="Helical" evidence="9">
    <location>
        <begin position="300"/>
        <end position="324"/>
    </location>
</feature>
<dbReference type="SUPFAM" id="SSF52540">
    <property type="entry name" value="P-loop containing nucleoside triphosphate hydrolases"/>
    <property type="match status" value="1"/>
</dbReference>
<evidence type="ECO:0000259" key="11">
    <source>
        <dbReference type="PROSITE" id="PS50929"/>
    </source>
</evidence>
<dbReference type="GO" id="GO:0005886">
    <property type="term" value="C:plasma membrane"/>
    <property type="evidence" value="ECO:0007669"/>
    <property type="project" value="UniProtKB-SubCell"/>
</dbReference>
<gene>
    <name evidence="12" type="ORF">EDD66_111106</name>
</gene>
<dbReference type="PROSITE" id="PS00211">
    <property type="entry name" value="ABC_TRANSPORTER_1"/>
    <property type="match status" value="1"/>
</dbReference>
<evidence type="ECO:0000256" key="7">
    <source>
        <dbReference type="ARBA" id="ARBA00022989"/>
    </source>
</evidence>
<feature type="transmembrane region" description="Helical" evidence="9">
    <location>
        <begin position="79"/>
        <end position="101"/>
    </location>
</feature>
<accession>A0A3N1XF60</accession>
<evidence type="ECO:0000256" key="9">
    <source>
        <dbReference type="SAM" id="Phobius"/>
    </source>
</evidence>
<proteinExistence type="predicted"/>
<dbReference type="InterPro" id="IPR017871">
    <property type="entry name" value="ABC_transporter-like_CS"/>
</dbReference>
<keyword evidence="13" id="KW-1185">Reference proteome</keyword>
<keyword evidence="3" id="KW-1003">Cell membrane</keyword>
<dbReference type="InterPro" id="IPR036640">
    <property type="entry name" value="ABC1_TM_sf"/>
</dbReference>
<keyword evidence="2" id="KW-0813">Transport</keyword>
<dbReference type="InterPro" id="IPR003439">
    <property type="entry name" value="ABC_transporter-like_ATP-bd"/>
</dbReference>
<dbReference type="InterPro" id="IPR003593">
    <property type="entry name" value="AAA+_ATPase"/>
</dbReference>
<dbReference type="InterPro" id="IPR039421">
    <property type="entry name" value="Type_1_exporter"/>
</dbReference>
<comment type="caution">
    <text evidence="12">The sequence shown here is derived from an EMBL/GenBank/DDBJ whole genome shotgun (WGS) entry which is preliminary data.</text>
</comment>
<evidence type="ECO:0000256" key="4">
    <source>
        <dbReference type="ARBA" id="ARBA00022692"/>
    </source>
</evidence>
<dbReference type="Gene3D" id="1.20.1560.10">
    <property type="entry name" value="ABC transporter type 1, transmembrane domain"/>
    <property type="match status" value="1"/>
</dbReference>
<dbReference type="Gene3D" id="3.40.50.300">
    <property type="entry name" value="P-loop containing nucleotide triphosphate hydrolases"/>
    <property type="match status" value="1"/>
</dbReference>
<dbReference type="AlphaFoldDB" id="A0A3N1XF60"/>
<keyword evidence="4 9" id="KW-0812">Transmembrane</keyword>
<evidence type="ECO:0000256" key="1">
    <source>
        <dbReference type="ARBA" id="ARBA00004651"/>
    </source>
</evidence>
<sequence>MNVKRLDIIKNIIRPLIYLHYFLKKEDPMKILLSYLKPYTKLLIIGPLFKLIEAILELILPYLMSKIIDIGVANNDTGYVIRMGLLMLGIAFVGIICALICQYSASIVSQGTGTSIRNALFEKIAIFSNTELDKYGTASLTNRITNDVNQVQLAVAMLIRLVIRAPFLCIGGLVMAALIDIHLFTIMIIVLPIFIFILVIIMKKSVPLYGKVQRKLDNISLILRENLSGVRVIRAFAREDHEKNRFSLENEEYAINAMKVGKISGLLNPLTNLIMNFAIGAILWFGSIRVDIGRLTTGQVIAFIGYVAQILAALIVISNLVVIFTKAFASANRIIEVFETETSIESPVLLSEKAGSDHGTMNIPEEATENSEYIVEFTDVSLNYDEESEAAIEHITFQVRKGETIGVIGGTGSGKSSIINLIPRFYDVSKGSVKIYGKDVRKYDIQSLRAMTGVVPQKSVLFTGTISENIRWGKEDATDEEIKNAADIAMASEFIEKLPDGYKTMISRGGVNLSGGQRQRLTIARALVRKPAILLLDDSFSALDFVTDSRLRKGIKEYTKNMTTFIVSQRASTIRNADKIIVLDDGAIVGIGNHEKLIQDCELYKEICQSQMQENGVN</sequence>
<keyword evidence="6 12" id="KW-0067">ATP-binding</keyword>
<dbReference type="Proteomes" id="UP000273083">
    <property type="component" value="Unassembled WGS sequence"/>
</dbReference>
<dbReference type="InterPro" id="IPR027417">
    <property type="entry name" value="P-loop_NTPase"/>
</dbReference>
<dbReference type="PANTHER" id="PTHR43394">
    <property type="entry name" value="ATP-DEPENDENT PERMEASE MDL1, MITOCHONDRIAL"/>
    <property type="match status" value="1"/>
</dbReference>
<dbReference type="GO" id="GO:0016887">
    <property type="term" value="F:ATP hydrolysis activity"/>
    <property type="evidence" value="ECO:0007669"/>
    <property type="project" value="InterPro"/>
</dbReference>
<dbReference type="FunFam" id="3.40.50.300:FF:000221">
    <property type="entry name" value="Multidrug ABC transporter ATP-binding protein"/>
    <property type="match status" value="1"/>
</dbReference>
<feature type="domain" description="ABC transporter" evidence="10">
    <location>
        <begin position="375"/>
        <end position="610"/>
    </location>
</feature>
<evidence type="ECO:0000256" key="6">
    <source>
        <dbReference type="ARBA" id="ARBA00022840"/>
    </source>
</evidence>
<name>A0A3N1XF60_9FIRM</name>
<evidence type="ECO:0000313" key="13">
    <source>
        <dbReference type="Proteomes" id="UP000273083"/>
    </source>
</evidence>
<dbReference type="PROSITE" id="PS50929">
    <property type="entry name" value="ABC_TM1F"/>
    <property type="match status" value="1"/>
</dbReference>
<dbReference type="CDD" id="cd18548">
    <property type="entry name" value="ABC_6TM_Tm287_like"/>
    <property type="match status" value="1"/>
</dbReference>
<dbReference type="EMBL" id="RJVG01000011">
    <property type="protein sequence ID" value="ROR25344.1"/>
    <property type="molecule type" value="Genomic_DNA"/>
</dbReference>
<dbReference type="PANTHER" id="PTHR43394:SF1">
    <property type="entry name" value="ATP-BINDING CASSETTE SUB-FAMILY B MEMBER 10, MITOCHONDRIAL"/>
    <property type="match status" value="1"/>
</dbReference>
<organism evidence="12 13">
    <name type="scientific">Mobilisporobacter senegalensis</name>
    <dbReference type="NCBI Taxonomy" id="1329262"/>
    <lineage>
        <taxon>Bacteria</taxon>
        <taxon>Bacillati</taxon>
        <taxon>Bacillota</taxon>
        <taxon>Clostridia</taxon>
        <taxon>Lachnospirales</taxon>
        <taxon>Lachnospiraceae</taxon>
        <taxon>Mobilisporobacter</taxon>
    </lineage>
</organism>
<keyword evidence="5" id="KW-0547">Nucleotide-binding</keyword>
<dbReference type="SMART" id="SM00382">
    <property type="entry name" value="AAA"/>
    <property type="match status" value="1"/>
</dbReference>